<protein>
    <submittedName>
        <fullName evidence="8">DNA internalization-related competence protein ComEC/Rec2</fullName>
    </submittedName>
</protein>
<keyword evidence="3 6" id="KW-0812">Transmembrane</keyword>
<keyword evidence="5 6" id="KW-0472">Membrane</keyword>
<gene>
    <name evidence="8" type="ORF">ACFPCV_32810</name>
</gene>
<feature type="transmembrane region" description="Helical" evidence="6">
    <location>
        <begin position="43"/>
        <end position="59"/>
    </location>
</feature>
<dbReference type="SMART" id="SM00849">
    <property type="entry name" value="Lactamase_B"/>
    <property type="match status" value="1"/>
</dbReference>
<evidence type="ECO:0000256" key="3">
    <source>
        <dbReference type="ARBA" id="ARBA00022692"/>
    </source>
</evidence>
<dbReference type="PANTHER" id="PTHR30619:SF1">
    <property type="entry name" value="RECOMBINATION PROTEIN 2"/>
    <property type="match status" value="1"/>
</dbReference>
<comment type="subcellular location">
    <subcellularLocation>
        <location evidence="1">Cell membrane</location>
        <topology evidence="1">Multi-pass membrane protein</topology>
    </subcellularLocation>
</comment>
<dbReference type="InterPro" id="IPR004477">
    <property type="entry name" value="ComEC_N"/>
</dbReference>
<evidence type="ECO:0000256" key="1">
    <source>
        <dbReference type="ARBA" id="ARBA00004651"/>
    </source>
</evidence>
<evidence type="ECO:0000256" key="2">
    <source>
        <dbReference type="ARBA" id="ARBA00022475"/>
    </source>
</evidence>
<keyword evidence="9" id="KW-1185">Reference proteome</keyword>
<feature type="transmembrane region" description="Helical" evidence="6">
    <location>
        <begin position="260"/>
        <end position="282"/>
    </location>
</feature>
<comment type="caution">
    <text evidence="8">The sequence shown here is derived from an EMBL/GenBank/DDBJ whole genome shotgun (WGS) entry which is preliminary data.</text>
</comment>
<organism evidence="8 9">
    <name type="scientific">Actinophytocola glycyrrhizae</name>
    <dbReference type="NCBI Taxonomy" id="2044873"/>
    <lineage>
        <taxon>Bacteria</taxon>
        <taxon>Bacillati</taxon>
        <taxon>Actinomycetota</taxon>
        <taxon>Actinomycetes</taxon>
        <taxon>Pseudonocardiales</taxon>
        <taxon>Pseudonocardiaceae</taxon>
    </lineage>
</organism>
<feature type="transmembrane region" description="Helical" evidence="6">
    <location>
        <begin position="507"/>
        <end position="529"/>
    </location>
</feature>
<evidence type="ECO:0000256" key="4">
    <source>
        <dbReference type="ARBA" id="ARBA00022989"/>
    </source>
</evidence>
<dbReference type="InterPro" id="IPR001279">
    <property type="entry name" value="Metallo-B-lactamas"/>
</dbReference>
<evidence type="ECO:0000256" key="5">
    <source>
        <dbReference type="ARBA" id="ARBA00023136"/>
    </source>
</evidence>
<dbReference type="Gene3D" id="3.60.15.10">
    <property type="entry name" value="Ribonuclease Z/Hydroxyacylglutathione hydrolase-like"/>
    <property type="match status" value="1"/>
</dbReference>
<feature type="transmembrane region" description="Helical" evidence="6">
    <location>
        <begin position="389"/>
        <end position="411"/>
    </location>
</feature>
<feature type="transmembrane region" description="Helical" evidence="6">
    <location>
        <begin position="289"/>
        <end position="307"/>
    </location>
</feature>
<sequence length="805" mass="82559">MIGGLGLEVGGRQDWRLVPAALVVWLATMAGLLLGWWWSAATAFAGVVVGLAVAVRFRGRSAVARWWRAGLAWSLLVCSLLVGLVGTLRLRAAEEDPLRRPAAAGSSAVVRVEVTERPKPVVSAGFGGQQGGVWTVVVPARVVSAVAAGRPVRSTGAVVVIAPAERWRALLPGQQVTAVAVMAPAQPGELTVAVLRVRGPPEAVSAAAVWQRVAQTLRAGLRDAAGVLDAEPRGLLPALVVGDTDDLPPQVVDEFQAAGLAHLLAVSGSNLAIVCVAVLLLLRTLRCGPRTAAAGAMLALIGFVVLAGPEPSVLRAGVMGAVGLLALAVGRQRAALPALAVAVIGLVLWDPAMAVSIGFALSVLATGGLVLIAPRWADRLAVRGVPRGLAEALAVPAAAHLVTAPVVAGFAGEVSLVAVVANLLAAPVVAPATVLGVLAAVVAPVSRWLAEVLVRVAGPEADWLILVARHAADVPGAVIAWPAGWLGGMLLAGCVMLLAAASRRRRLRVLIGLLLTGLLIVVVPLRVIAPGWPPDRWAVVACDVGQGDALVLATGEAGRAVVVDTGPDAAPLAGCLDRLDVARVPLVVLSHLHADHVGGLDGVLSERAVGAVGVSRARQPRWAWEDVRRKAQDAGVPVLQLSAGQRLSWPGLVIEVLAPDEKEVMPAAESDGTEINNASLVLRATTPAGRVLLSGDVELSAQARLLDAGVDLSADVFKVPHHGSRYTSPELFSATRARIALVSVGAGNRYGHPSPFTMRLLARTGALVLRTDTSGDTAIVATDNGPRAVTRGASRAPPGRAGDSS</sequence>
<dbReference type="InterPro" id="IPR052159">
    <property type="entry name" value="Competence_DNA_uptake"/>
</dbReference>
<dbReference type="RefSeq" id="WP_378060700.1">
    <property type="nucleotide sequence ID" value="NZ_JBHSIS010000022.1"/>
</dbReference>
<evidence type="ECO:0000313" key="9">
    <source>
        <dbReference type="Proteomes" id="UP001595859"/>
    </source>
</evidence>
<feature type="transmembrane region" description="Helical" evidence="6">
    <location>
        <begin position="71"/>
        <end position="90"/>
    </location>
</feature>
<dbReference type="CDD" id="cd07731">
    <property type="entry name" value="ComA-like_MBL-fold"/>
    <property type="match status" value="1"/>
</dbReference>
<feature type="domain" description="Metallo-beta-lactamase" evidence="7">
    <location>
        <begin position="546"/>
        <end position="747"/>
    </location>
</feature>
<feature type="transmembrane region" description="Helical" evidence="6">
    <location>
        <begin position="423"/>
        <end position="445"/>
    </location>
</feature>
<keyword evidence="4 6" id="KW-1133">Transmembrane helix</keyword>
<evidence type="ECO:0000313" key="8">
    <source>
        <dbReference type="EMBL" id="MFC4858302.1"/>
    </source>
</evidence>
<dbReference type="Pfam" id="PF00753">
    <property type="entry name" value="Lactamase_B"/>
    <property type="match status" value="1"/>
</dbReference>
<feature type="transmembrane region" description="Helical" evidence="6">
    <location>
        <begin position="334"/>
        <end position="349"/>
    </location>
</feature>
<dbReference type="NCBIfam" id="TIGR00360">
    <property type="entry name" value="ComEC_N-term"/>
    <property type="match status" value="1"/>
</dbReference>
<dbReference type="Pfam" id="PF03772">
    <property type="entry name" value="Competence"/>
    <property type="match status" value="1"/>
</dbReference>
<dbReference type="InterPro" id="IPR004797">
    <property type="entry name" value="Competence_ComEC/Rec2"/>
</dbReference>
<feature type="transmembrane region" description="Helical" evidence="6">
    <location>
        <begin position="478"/>
        <end position="500"/>
    </location>
</feature>
<dbReference type="EMBL" id="JBHSIS010000022">
    <property type="protein sequence ID" value="MFC4858302.1"/>
    <property type="molecule type" value="Genomic_DNA"/>
</dbReference>
<evidence type="ECO:0000259" key="7">
    <source>
        <dbReference type="SMART" id="SM00849"/>
    </source>
</evidence>
<reference evidence="9" key="1">
    <citation type="journal article" date="2019" name="Int. J. Syst. Evol. Microbiol.">
        <title>The Global Catalogue of Microorganisms (GCM) 10K type strain sequencing project: providing services to taxonomists for standard genome sequencing and annotation.</title>
        <authorList>
            <consortium name="The Broad Institute Genomics Platform"/>
            <consortium name="The Broad Institute Genome Sequencing Center for Infectious Disease"/>
            <person name="Wu L."/>
            <person name="Ma J."/>
        </authorList>
    </citation>
    <scope>NUCLEOTIDE SEQUENCE [LARGE SCALE GENOMIC DNA]</scope>
    <source>
        <strain evidence="9">ZS-22-S1</strain>
    </source>
</reference>
<dbReference type="Proteomes" id="UP001595859">
    <property type="component" value="Unassembled WGS sequence"/>
</dbReference>
<feature type="transmembrane region" description="Helical" evidence="6">
    <location>
        <begin position="355"/>
        <end position="377"/>
    </location>
</feature>
<dbReference type="NCBIfam" id="TIGR00361">
    <property type="entry name" value="ComEC_Rec2"/>
    <property type="match status" value="1"/>
</dbReference>
<dbReference type="PANTHER" id="PTHR30619">
    <property type="entry name" value="DNA INTERNALIZATION/COMPETENCE PROTEIN COMEC/REC2"/>
    <property type="match status" value="1"/>
</dbReference>
<dbReference type="SUPFAM" id="SSF56281">
    <property type="entry name" value="Metallo-hydrolase/oxidoreductase"/>
    <property type="match status" value="1"/>
</dbReference>
<proteinExistence type="predicted"/>
<accession>A0ABV9SCV1</accession>
<dbReference type="InterPro" id="IPR035681">
    <property type="entry name" value="ComA-like_MBL"/>
</dbReference>
<name>A0ABV9SCV1_9PSEU</name>
<evidence type="ECO:0000256" key="6">
    <source>
        <dbReference type="SAM" id="Phobius"/>
    </source>
</evidence>
<keyword evidence="2" id="KW-1003">Cell membrane</keyword>
<dbReference type="InterPro" id="IPR036866">
    <property type="entry name" value="RibonucZ/Hydroxyglut_hydro"/>
</dbReference>